<dbReference type="InParanoid" id="A0A667WKK1"/>
<dbReference type="PANTHER" id="PTHR47501:SF7">
    <property type="entry name" value="TRANSPOSASE"/>
    <property type="match status" value="1"/>
</dbReference>
<reference evidence="2" key="2">
    <citation type="submission" date="2025-08" db="UniProtKB">
        <authorList>
            <consortium name="Ensembl"/>
        </authorList>
    </citation>
    <scope>IDENTIFICATION</scope>
</reference>
<evidence type="ECO:0000256" key="1">
    <source>
        <dbReference type="SAM" id="MobiDB-lite"/>
    </source>
</evidence>
<reference evidence="2" key="1">
    <citation type="submission" date="2019-06" db="EMBL/GenBank/DDBJ databases">
        <authorList>
            <consortium name="Wellcome Sanger Institute Data Sharing"/>
        </authorList>
    </citation>
    <scope>NUCLEOTIDE SEQUENCE [LARGE SCALE GENOMIC DNA]</scope>
</reference>
<dbReference type="AlphaFoldDB" id="A0A667WKK1"/>
<dbReference type="Proteomes" id="UP000472263">
    <property type="component" value="Chromosome 5"/>
</dbReference>
<sequence>MLVAGETLLEVWMTGRQIDRYVGCYINRKSRRVQQLKKSTSIIMAAAEPKLSFFTWRYSQYFTYIKQKENNILVKCKLCLGSKILSTAQNSNSNLLKHLQRQHATTRLVAKSTGTETDSSSDATSPPPPPKQQRLDFNRGTASQDKVDKAIARYVVEDMQAISTVESPAFRRLVSLIPGATRQMGRKTFSKYLEGEYTKMESELKKTFEGLNYISTTADIWSAHNRSFMGITSHWINPTTLQRQKAALACKRIKGRHTYDVVASEIDHIHSLYGVSTKVTSTITDNGSNFVKAFAMYQPESLSDDDDDDHDDDEEVTFTDVADALNSAAEEGIVLPPHQRCASHTLNLISCNDIDKWLVSNPGTKALYRSSTAKCTALWNKTSKSTLAAEVVSEVVTKKLLVPCTTRWNSFYDAVARIVEIPMTDLSAISDRLQLKSISDRELHFLKEYCATMKPLTVALDILQGEDNCYFGTLLPTLETLMSKTLEVKDSLTVATGLPKAIVQAIKRRFASVLESSDAMLAAVTLPKFKLRWLRDQRKKEMIKGILVAECHKFVPGSSKDKEQDFFSFEDDDEHFASVETEVMSYLKTAETGMEILQQFPTIKEICLKKNAAIPSSAPVERLFSLGGLVLSPKRNRLSDQRFEKLLLMRYNHWFED</sequence>
<dbReference type="SUPFAM" id="SSF53098">
    <property type="entry name" value="Ribonuclease H-like"/>
    <property type="match status" value="1"/>
</dbReference>
<organism evidence="2 3">
    <name type="scientific">Myripristis murdjan</name>
    <name type="common">pinecone soldierfish</name>
    <dbReference type="NCBI Taxonomy" id="586833"/>
    <lineage>
        <taxon>Eukaryota</taxon>
        <taxon>Metazoa</taxon>
        <taxon>Chordata</taxon>
        <taxon>Craniata</taxon>
        <taxon>Vertebrata</taxon>
        <taxon>Euteleostomi</taxon>
        <taxon>Actinopterygii</taxon>
        <taxon>Neopterygii</taxon>
        <taxon>Teleostei</taxon>
        <taxon>Neoteleostei</taxon>
        <taxon>Acanthomorphata</taxon>
        <taxon>Holocentriformes</taxon>
        <taxon>Holocentridae</taxon>
        <taxon>Myripristis</taxon>
    </lineage>
</organism>
<evidence type="ECO:0000313" key="2">
    <source>
        <dbReference type="Ensembl" id="ENSMMDP00005005895.1"/>
    </source>
</evidence>
<accession>A0A667WKK1</accession>
<evidence type="ECO:0008006" key="4">
    <source>
        <dbReference type="Google" id="ProtNLM"/>
    </source>
</evidence>
<proteinExistence type="predicted"/>
<feature type="region of interest" description="Disordered" evidence="1">
    <location>
        <begin position="107"/>
        <end position="144"/>
    </location>
</feature>
<dbReference type="PANTHER" id="PTHR47501">
    <property type="entry name" value="TRANSPOSASE-RELATED"/>
    <property type="match status" value="1"/>
</dbReference>
<dbReference type="GeneTree" id="ENSGT00530000064692"/>
<keyword evidence="3" id="KW-1185">Reference proteome</keyword>
<evidence type="ECO:0000313" key="3">
    <source>
        <dbReference type="Proteomes" id="UP000472263"/>
    </source>
</evidence>
<reference evidence="2" key="3">
    <citation type="submission" date="2025-09" db="UniProtKB">
        <authorList>
            <consortium name="Ensembl"/>
        </authorList>
    </citation>
    <scope>IDENTIFICATION</scope>
</reference>
<dbReference type="InterPro" id="IPR012337">
    <property type="entry name" value="RNaseH-like_sf"/>
</dbReference>
<feature type="compositionally biased region" description="Low complexity" evidence="1">
    <location>
        <begin position="112"/>
        <end position="124"/>
    </location>
</feature>
<protein>
    <recommendedName>
        <fullName evidence="4">BED-type domain-containing protein</fullName>
    </recommendedName>
</protein>
<name>A0A667WKK1_9TELE</name>
<dbReference type="Ensembl" id="ENSMMDT00005006052.1">
    <property type="protein sequence ID" value="ENSMMDP00005005895.1"/>
    <property type="gene ID" value="ENSMMDG00005003279.1"/>
</dbReference>